<evidence type="ECO:0000313" key="8">
    <source>
        <dbReference type="Proteomes" id="UP000694941"/>
    </source>
</evidence>
<evidence type="ECO:0000256" key="5">
    <source>
        <dbReference type="ARBA" id="ARBA00023136"/>
    </source>
</evidence>
<keyword evidence="3 7" id="KW-0812">Transmembrane</keyword>
<evidence type="ECO:0000256" key="3">
    <source>
        <dbReference type="ARBA" id="ARBA00022692"/>
    </source>
</evidence>
<dbReference type="RefSeq" id="XP_022235058.1">
    <property type="nucleotide sequence ID" value="XM_022379350.1"/>
</dbReference>
<dbReference type="GeneID" id="106475155"/>
<comment type="similarity">
    <text evidence="2">Belongs to the DUOXA family.</text>
</comment>
<feature type="non-terminal residue" evidence="9">
    <location>
        <position position="195"/>
    </location>
</feature>
<proteinExistence type="inferred from homology"/>
<dbReference type="Pfam" id="PF10204">
    <property type="entry name" value="DuoxA"/>
    <property type="match status" value="1"/>
</dbReference>
<dbReference type="Proteomes" id="UP000694941">
    <property type="component" value="Unplaced"/>
</dbReference>
<evidence type="ECO:0000313" key="9">
    <source>
        <dbReference type="RefSeq" id="XP_022235058.1"/>
    </source>
</evidence>
<feature type="transmembrane region" description="Helical" evidence="7">
    <location>
        <begin position="20"/>
        <end position="41"/>
    </location>
</feature>
<dbReference type="InterPro" id="IPR018469">
    <property type="entry name" value="Dual_oxidase_maturation_fac"/>
</dbReference>
<dbReference type="PANTHER" id="PTHR31158:SF1">
    <property type="entry name" value="DOXA1 FACTOR-RELATED"/>
    <property type="match status" value="1"/>
</dbReference>
<evidence type="ECO:0000256" key="1">
    <source>
        <dbReference type="ARBA" id="ARBA00004141"/>
    </source>
</evidence>
<comment type="subcellular location">
    <subcellularLocation>
        <location evidence="1">Membrane</location>
        <topology evidence="1">Multi-pass membrane protein</topology>
    </subcellularLocation>
</comment>
<accession>A0ABM1RUK3</accession>
<keyword evidence="8" id="KW-1185">Reference proteome</keyword>
<evidence type="ECO:0000256" key="2">
    <source>
        <dbReference type="ARBA" id="ARBA00009816"/>
    </source>
</evidence>
<evidence type="ECO:0000256" key="6">
    <source>
        <dbReference type="ARBA" id="ARBA00023180"/>
    </source>
</evidence>
<keyword evidence="6" id="KW-0325">Glycoprotein</keyword>
<evidence type="ECO:0000256" key="7">
    <source>
        <dbReference type="SAM" id="Phobius"/>
    </source>
</evidence>
<evidence type="ECO:0000256" key="4">
    <source>
        <dbReference type="ARBA" id="ARBA00022989"/>
    </source>
</evidence>
<name>A0ABM1RUK3_LIMPO</name>
<sequence>MSRFLGHTTIFTDGQSLDFLDLSTVLIIMVSAILCVSYIIVLPGFRDRSRIFLSMRFFVSLFIGTTILLSLYGHEWEVGTINTNITFKPYKPGKVQADVSLKLGVRGVTIALIGTPLEQMNETVMYSENIYWEWTEGKPGGRPQDGVFQRHLRDAKELLLPFPILWTIEWFTVIGENVSYENTLSTAGWYTHLLL</sequence>
<organism evidence="8 9">
    <name type="scientific">Limulus polyphemus</name>
    <name type="common">Atlantic horseshoe crab</name>
    <dbReference type="NCBI Taxonomy" id="6850"/>
    <lineage>
        <taxon>Eukaryota</taxon>
        <taxon>Metazoa</taxon>
        <taxon>Ecdysozoa</taxon>
        <taxon>Arthropoda</taxon>
        <taxon>Chelicerata</taxon>
        <taxon>Merostomata</taxon>
        <taxon>Xiphosura</taxon>
        <taxon>Limulidae</taxon>
        <taxon>Limulus</taxon>
    </lineage>
</organism>
<keyword evidence="5 7" id="KW-0472">Membrane</keyword>
<reference evidence="9" key="1">
    <citation type="submission" date="2025-08" db="UniProtKB">
        <authorList>
            <consortium name="RefSeq"/>
        </authorList>
    </citation>
    <scope>IDENTIFICATION</scope>
    <source>
        <tissue evidence="9">Muscle</tissue>
    </source>
</reference>
<gene>
    <name evidence="9" type="primary">LOC106475155</name>
</gene>
<feature type="transmembrane region" description="Helical" evidence="7">
    <location>
        <begin position="53"/>
        <end position="73"/>
    </location>
</feature>
<protein>
    <submittedName>
        <fullName evidence="9">Dual oxidase maturation factor 1-like</fullName>
    </submittedName>
</protein>
<dbReference type="PANTHER" id="PTHR31158">
    <property type="entry name" value="DUAL OXIDASE 2"/>
    <property type="match status" value="1"/>
</dbReference>
<keyword evidence="4 7" id="KW-1133">Transmembrane helix</keyword>